<dbReference type="PROSITE" id="PS50192">
    <property type="entry name" value="T_SNARE"/>
    <property type="match status" value="1"/>
</dbReference>
<evidence type="ECO:0000256" key="5">
    <source>
        <dbReference type="PROSITE-ProRule" id="PRU00284"/>
    </source>
</evidence>
<sequence>MISVFFRRLRLTSLFSLFNAMLIILLVVGGYVAIQQLENQINLFQKTNLSRQVTIVGKMLAATPDDLAASKSMLNAARWGTNDSGYFFLASPDGKRLLFYPPDHKRDNQPISNIKLVGGGTMHSAIAEVSRSNQPRLIEYNYTNANNGEKGLKATYLYPLGPNKPVLAAGSYLDMAHQLSAELKIEIYSGIALCAVLVFLGIVLLSQHVKQRLSQLQTMIRRLANGDFRQSAQLDGNDEFAQLSSYLEECQQTLNHSIRQQVQMSEQVSQESQRIDQRLSETNSSVTQLLREVELVGSAMEEMAASVQQVHVNTEETAQQSDITRQDGEKGQTYITAAIQEIGQLDKQLQEGNDDVQLVSDGVSSIQSMVDTVHGISEQTNLLALNAAIEAARAGESGRGFAVVADEVRALAARTQKATDDIAQMISQLQQQAQGAVTGSQQSIGIGQKCHEVVGFAGDQFKSIIQDIVELNTRNSEIAAATSEQGTVAQSISENVSTSLHNLQLIGGQLHKIADSSETLRKQMDQLDLNLGQYQLRA</sequence>
<protein>
    <submittedName>
        <fullName evidence="10">Methyl-accepting chemotaxis protein</fullName>
    </submittedName>
</protein>
<keyword evidence="11" id="KW-1185">Reference proteome</keyword>
<dbReference type="RefSeq" id="WP_408623617.1">
    <property type="nucleotide sequence ID" value="NZ_JBEQCT010000004.1"/>
</dbReference>
<gene>
    <name evidence="10" type="ORF">ABUE30_09965</name>
</gene>
<feature type="domain" description="T-SNARE coiled-coil homology" evidence="8">
    <location>
        <begin position="459"/>
        <end position="513"/>
    </location>
</feature>
<dbReference type="InterPro" id="IPR004090">
    <property type="entry name" value="Chemotax_Me-accpt_rcpt"/>
</dbReference>
<dbReference type="PANTHER" id="PTHR32089">
    <property type="entry name" value="METHYL-ACCEPTING CHEMOTAXIS PROTEIN MCPB"/>
    <property type="match status" value="1"/>
</dbReference>
<feature type="transmembrane region" description="Helical" evidence="6">
    <location>
        <begin position="12"/>
        <end position="34"/>
    </location>
</feature>
<evidence type="ECO:0000313" key="11">
    <source>
        <dbReference type="Proteomes" id="UP001629953"/>
    </source>
</evidence>
<evidence type="ECO:0000259" key="7">
    <source>
        <dbReference type="PROSITE" id="PS50111"/>
    </source>
</evidence>
<dbReference type="SMART" id="SM00283">
    <property type="entry name" value="MA"/>
    <property type="match status" value="1"/>
</dbReference>
<dbReference type="SMART" id="SM00304">
    <property type="entry name" value="HAMP"/>
    <property type="match status" value="1"/>
</dbReference>
<dbReference type="Pfam" id="PF00672">
    <property type="entry name" value="HAMP"/>
    <property type="match status" value="1"/>
</dbReference>
<keyword evidence="2" id="KW-1003">Cell membrane</keyword>
<evidence type="ECO:0000313" key="10">
    <source>
        <dbReference type="EMBL" id="MFM2485384.1"/>
    </source>
</evidence>
<evidence type="ECO:0000256" key="4">
    <source>
        <dbReference type="ARBA" id="ARBA00029447"/>
    </source>
</evidence>
<name>A0ABW9G7L6_9GAMM</name>
<comment type="similarity">
    <text evidence="4">Belongs to the methyl-accepting chemotaxis (MCP) protein family.</text>
</comment>
<evidence type="ECO:0000256" key="6">
    <source>
        <dbReference type="SAM" id="Phobius"/>
    </source>
</evidence>
<dbReference type="InterPro" id="IPR004089">
    <property type="entry name" value="MCPsignal_dom"/>
</dbReference>
<proteinExistence type="inferred from homology"/>
<comment type="caution">
    <text evidence="10">The sequence shown here is derived from an EMBL/GenBank/DDBJ whole genome shotgun (WGS) entry which is preliminary data.</text>
</comment>
<dbReference type="Pfam" id="PF00015">
    <property type="entry name" value="MCPsignal"/>
    <property type="match status" value="1"/>
</dbReference>
<keyword evidence="6" id="KW-0812">Transmembrane</keyword>
<keyword evidence="6" id="KW-0472">Membrane</keyword>
<dbReference type="Gene3D" id="3.30.450.20">
    <property type="entry name" value="PAS domain"/>
    <property type="match status" value="1"/>
</dbReference>
<evidence type="ECO:0000256" key="3">
    <source>
        <dbReference type="ARBA" id="ARBA00023224"/>
    </source>
</evidence>
<evidence type="ECO:0000256" key="1">
    <source>
        <dbReference type="ARBA" id="ARBA00004429"/>
    </source>
</evidence>
<evidence type="ECO:0000259" key="8">
    <source>
        <dbReference type="PROSITE" id="PS50192"/>
    </source>
</evidence>
<evidence type="ECO:0000259" key="9">
    <source>
        <dbReference type="PROSITE" id="PS50885"/>
    </source>
</evidence>
<accession>A0ABW9G7L6</accession>
<dbReference type="EMBL" id="JBEQCT010000004">
    <property type="protein sequence ID" value="MFM2485384.1"/>
    <property type="molecule type" value="Genomic_DNA"/>
</dbReference>
<reference evidence="10 11" key="1">
    <citation type="journal article" date="2013" name="Int. J. Syst. Evol. Microbiol.">
        <title>Celerinatantimonas yamalensis sp. nov., a cold-adapted diazotrophic bacterium from a cold permafrost brine.</title>
        <authorList>
            <person name="Shcherbakova V."/>
            <person name="Chuvilskaya N."/>
            <person name="Rivkina E."/>
            <person name="Demidov N."/>
            <person name="Uchaeva V."/>
            <person name="Suetin S."/>
            <person name="Suzina N."/>
            <person name="Gilichinsky D."/>
        </authorList>
    </citation>
    <scope>NUCLEOTIDE SEQUENCE [LARGE SCALE GENOMIC DNA]</scope>
    <source>
        <strain evidence="10 11">C7</strain>
    </source>
</reference>
<keyword evidence="6" id="KW-1133">Transmembrane helix</keyword>
<dbReference type="CDD" id="cd11386">
    <property type="entry name" value="MCP_signal"/>
    <property type="match status" value="1"/>
</dbReference>
<organism evidence="10 11">
    <name type="scientific">Celerinatantimonas yamalensis</name>
    <dbReference type="NCBI Taxonomy" id="559956"/>
    <lineage>
        <taxon>Bacteria</taxon>
        <taxon>Pseudomonadati</taxon>
        <taxon>Pseudomonadota</taxon>
        <taxon>Gammaproteobacteria</taxon>
        <taxon>Celerinatantimonadaceae</taxon>
        <taxon>Celerinatantimonas</taxon>
    </lineage>
</organism>
<comment type="subcellular location">
    <subcellularLocation>
        <location evidence="1">Cell inner membrane</location>
        <topology evidence="1">Multi-pass membrane protein</topology>
    </subcellularLocation>
</comment>
<feature type="domain" description="Methyl-accepting transducer" evidence="7">
    <location>
        <begin position="264"/>
        <end position="500"/>
    </location>
</feature>
<dbReference type="PROSITE" id="PS50111">
    <property type="entry name" value="CHEMOTAXIS_TRANSDUC_2"/>
    <property type="match status" value="1"/>
</dbReference>
<keyword evidence="2" id="KW-0997">Cell inner membrane</keyword>
<dbReference type="InterPro" id="IPR003660">
    <property type="entry name" value="HAMP_dom"/>
</dbReference>
<evidence type="ECO:0000256" key="2">
    <source>
        <dbReference type="ARBA" id="ARBA00022519"/>
    </source>
</evidence>
<dbReference type="InterPro" id="IPR000727">
    <property type="entry name" value="T_SNARE_dom"/>
</dbReference>
<dbReference type="PROSITE" id="PS50885">
    <property type="entry name" value="HAMP"/>
    <property type="match status" value="1"/>
</dbReference>
<feature type="domain" description="HAMP" evidence="9">
    <location>
        <begin position="207"/>
        <end position="259"/>
    </location>
</feature>
<dbReference type="PANTHER" id="PTHR32089:SF120">
    <property type="entry name" value="METHYL-ACCEPTING CHEMOTAXIS PROTEIN TLPQ"/>
    <property type="match status" value="1"/>
</dbReference>
<dbReference type="PRINTS" id="PR00260">
    <property type="entry name" value="CHEMTRNSDUCR"/>
</dbReference>
<keyword evidence="3 5" id="KW-0807">Transducer</keyword>
<dbReference type="SUPFAM" id="SSF58104">
    <property type="entry name" value="Methyl-accepting chemotaxis protein (MCP) signaling domain"/>
    <property type="match status" value="1"/>
</dbReference>
<dbReference type="CDD" id="cd06225">
    <property type="entry name" value="HAMP"/>
    <property type="match status" value="1"/>
</dbReference>
<dbReference type="Gene3D" id="1.10.287.950">
    <property type="entry name" value="Methyl-accepting chemotaxis protein"/>
    <property type="match status" value="1"/>
</dbReference>
<dbReference type="Proteomes" id="UP001629953">
    <property type="component" value="Unassembled WGS sequence"/>
</dbReference>